<dbReference type="EMBL" id="BNCJ01000001">
    <property type="protein sequence ID" value="GHF33118.1"/>
    <property type="molecule type" value="Genomic_DNA"/>
</dbReference>
<gene>
    <name evidence="1" type="ORF">GCM10017056_00650</name>
</gene>
<protein>
    <submittedName>
        <fullName evidence="1">Uncharacterized protein</fullName>
    </submittedName>
</protein>
<reference evidence="1" key="1">
    <citation type="journal article" date="2014" name="Int. J. Syst. Evol. Microbiol.">
        <title>Complete genome sequence of Corynebacterium casei LMG S-19264T (=DSM 44701T), isolated from a smear-ripened cheese.</title>
        <authorList>
            <consortium name="US DOE Joint Genome Institute (JGI-PGF)"/>
            <person name="Walter F."/>
            <person name="Albersmeier A."/>
            <person name="Kalinowski J."/>
            <person name="Ruckert C."/>
        </authorList>
    </citation>
    <scope>NUCLEOTIDE SEQUENCE</scope>
    <source>
        <strain evidence="1">KCTC 42650</strain>
    </source>
</reference>
<dbReference type="RefSeq" id="WP_189678037.1">
    <property type="nucleotide sequence ID" value="NZ_BNCJ01000001.1"/>
</dbReference>
<proteinExistence type="predicted"/>
<keyword evidence="2" id="KW-1185">Reference proteome</keyword>
<evidence type="ECO:0000313" key="1">
    <source>
        <dbReference type="EMBL" id="GHF33118.1"/>
    </source>
</evidence>
<organism evidence="1 2">
    <name type="scientific">Seohaeicola zhoushanensis</name>
    <dbReference type="NCBI Taxonomy" id="1569283"/>
    <lineage>
        <taxon>Bacteria</taxon>
        <taxon>Pseudomonadati</taxon>
        <taxon>Pseudomonadota</taxon>
        <taxon>Alphaproteobacteria</taxon>
        <taxon>Rhodobacterales</taxon>
        <taxon>Roseobacteraceae</taxon>
        <taxon>Seohaeicola</taxon>
    </lineage>
</organism>
<evidence type="ECO:0000313" key="2">
    <source>
        <dbReference type="Proteomes" id="UP000626220"/>
    </source>
</evidence>
<dbReference type="Proteomes" id="UP000626220">
    <property type="component" value="Unassembled WGS sequence"/>
</dbReference>
<name>A0A8J3M339_9RHOB</name>
<reference evidence="1" key="2">
    <citation type="submission" date="2020-09" db="EMBL/GenBank/DDBJ databases">
        <authorList>
            <person name="Sun Q."/>
            <person name="Kim S."/>
        </authorList>
    </citation>
    <scope>NUCLEOTIDE SEQUENCE</scope>
    <source>
        <strain evidence="1">KCTC 42650</strain>
    </source>
</reference>
<sequence>MTNGPTIQTLTPAQREGYELACDTLALWAAQLGCNGMKGATIAGYIAELMRAAATPHSRTGAAAGCISVRP</sequence>
<dbReference type="AlphaFoldDB" id="A0A8J3M339"/>
<accession>A0A8J3M339</accession>
<comment type="caution">
    <text evidence="1">The sequence shown here is derived from an EMBL/GenBank/DDBJ whole genome shotgun (WGS) entry which is preliminary data.</text>
</comment>